<dbReference type="RefSeq" id="WP_248432928.1">
    <property type="nucleotide sequence ID" value="NZ_CP096205.1"/>
</dbReference>
<name>A0ABY4KCD9_9FLAO</name>
<sequence length="132" mass="15205">MAKLAKQFIIVDDDHFSNLLSKIVLGKLFEEVEVKDFLVPELALDYIKAEFEYHQSAEKTTLFLDINMPTLSGWEFLNMFDKLSEAVKNNFQIYMLSSSIDPADIQRAKQNPLVIDFIEKPLNKAVLMQLFG</sequence>
<evidence type="ECO:0000259" key="3">
    <source>
        <dbReference type="PROSITE" id="PS50110"/>
    </source>
</evidence>
<gene>
    <name evidence="4" type="ORF">M0M57_10160</name>
</gene>
<dbReference type="PANTHER" id="PTHR44591:SF24">
    <property type="entry name" value="PROTEIN-GLUTAMATE METHYLESTERASE_PROTEIN-GLUTAMINE GLUTAMINASE 1"/>
    <property type="match status" value="1"/>
</dbReference>
<accession>A0ABY4KCD9</accession>
<dbReference type="Proteomes" id="UP000830583">
    <property type="component" value="Chromosome"/>
</dbReference>
<evidence type="ECO:0000256" key="2">
    <source>
        <dbReference type="PROSITE-ProRule" id="PRU00169"/>
    </source>
</evidence>
<dbReference type="InterPro" id="IPR011006">
    <property type="entry name" value="CheY-like_superfamily"/>
</dbReference>
<dbReference type="PROSITE" id="PS50110">
    <property type="entry name" value="RESPONSE_REGULATORY"/>
    <property type="match status" value="1"/>
</dbReference>
<dbReference type="SMART" id="SM00448">
    <property type="entry name" value="REC"/>
    <property type="match status" value="1"/>
</dbReference>
<proteinExistence type="predicted"/>
<feature type="modified residue" description="4-aspartylphosphate" evidence="2">
    <location>
        <position position="65"/>
    </location>
</feature>
<dbReference type="Gene3D" id="3.40.50.2300">
    <property type="match status" value="1"/>
</dbReference>
<dbReference type="PANTHER" id="PTHR44591">
    <property type="entry name" value="STRESS RESPONSE REGULATOR PROTEIN 1"/>
    <property type="match status" value="1"/>
</dbReference>
<dbReference type="InterPro" id="IPR001789">
    <property type="entry name" value="Sig_transdc_resp-reg_receiver"/>
</dbReference>
<dbReference type="EMBL" id="CP096205">
    <property type="protein sequence ID" value="UPQ77996.1"/>
    <property type="molecule type" value="Genomic_DNA"/>
</dbReference>
<dbReference type="Pfam" id="PF00072">
    <property type="entry name" value="Response_reg"/>
    <property type="match status" value="1"/>
</dbReference>
<keyword evidence="5" id="KW-1185">Reference proteome</keyword>
<dbReference type="SUPFAM" id="SSF52172">
    <property type="entry name" value="CheY-like"/>
    <property type="match status" value="1"/>
</dbReference>
<protein>
    <submittedName>
        <fullName evidence="4">Response regulator</fullName>
    </submittedName>
</protein>
<organism evidence="4 5">
    <name type="scientific">Flavobacterium azooxidireducens</name>
    <dbReference type="NCBI Taxonomy" id="1871076"/>
    <lineage>
        <taxon>Bacteria</taxon>
        <taxon>Pseudomonadati</taxon>
        <taxon>Bacteroidota</taxon>
        <taxon>Flavobacteriia</taxon>
        <taxon>Flavobacteriales</taxon>
        <taxon>Flavobacteriaceae</taxon>
        <taxon>Flavobacterium</taxon>
    </lineage>
</organism>
<evidence type="ECO:0000313" key="4">
    <source>
        <dbReference type="EMBL" id="UPQ77996.1"/>
    </source>
</evidence>
<evidence type="ECO:0000256" key="1">
    <source>
        <dbReference type="ARBA" id="ARBA00022553"/>
    </source>
</evidence>
<dbReference type="InterPro" id="IPR050595">
    <property type="entry name" value="Bact_response_regulator"/>
</dbReference>
<reference evidence="4" key="1">
    <citation type="submission" date="2022-04" db="EMBL/GenBank/DDBJ databases">
        <title>Consumption of N2O by Flavobacterium azooxidireducens sp. nov. isolated from Decomposing Leaf Litter of Phragmites australis (Cav.).</title>
        <authorList>
            <person name="Behrendt U."/>
            <person name="Spanner T."/>
            <person name="Augustin J."/>
            <person name="Horn M.A."/>
            <person name="Kolb S."/>
            <person name="Ulrich A."/>
        </authorList>
    </citation>
    <scope>NUCLEOTIDE SEQUENCE</scope>
    <source>
        <strain evidence="4">IGB 4-14</strain>
    </source>
</reference>
<feature type="domain" description="Response regulatory" evidence="3">
    <location>
        <begin position="7"/>
        <end position="132"/>
    </location>
</feature>
<keyword evidence="1 2" id="KW-0597">Phosphoprotein</keyword>
<evidence type="ECO:0000313" key="5">
    <source>
        <dbReference type="Proteomes" id="UP000830583"/>
    </source>
</evidence>